<keyword evidence="5 6" id="KW-0408">Iron</keyword>
<comment type="similarity">
    <text evidence="1">Belongs to the cysteine dioxygenase family.</text>
</comment>
<name>A0A9X4AKV8_9BACI</name>
<keyword evidence="8" id="KW-1185">Reference proteome</keyword>
<keyword evidence="3 7" id="KW-0223">Dioxygenase</keyword>
<dbReference type="CDD" id="cd10548">
    <property type="entry name" value="cupin_CDO"/>
    <property type="match status" value="1"/>
</dbReference>
<evidence type="ECO:0000313" key="8">
    <source>
        <dbReference type="Proteomes" id="UP001145072"/>
    </source>
</evidence>
<keyword evidence="2 6" id="KW-0479">Metal-binding</keyword>
<evidence type="ECO:0000256" key="3">
    <source>
        <dbReference type="ARBA" id="ARBA00022964"/>
    </source>
</evidence>
<accession>A0A9X4AKV8</accession>
<proteinExistence type="inferred from homology"/>
<dbReference type="GO" id="GO:0008198">
    <property type="term" value="F:ferrous iron binding"/>
    <property type="evidence" value="ECO:0007669"/>
    <property type="project" value="TreeGrafter"/>
</dbReference>
<evidence type="ECO:0000256" key="6">
    <source>
        <dbReference type="PIRSR" id="PIRSR610300-51"/>
    </source>
</evidence>
<evidence type="ECO:0000256" key="5">
    <source>
        <dbReference type="ARBA" id="ARBA00023004"/>
    </source>
</evidence>
<evidence type="ECO:0000256" key="2">
    <source>
        <dbReference type="ARBA" id="ARBA00022723"/>
    </source>
</evidence>
<comment type="caution">
    <text evidence="7">The sequence shown here is derived from an EMBL/GenBank/DDBJ whole genome shotgun (WGS) entry which is preliminary data.</text>
</comment>
<dbReference type="SUPFAM" id="SSF51182">
    <property type="entry name" value="RmlC-like cupins"/>
    <property type="match status" value="1"/>
</dbReference>
<dbReference type="InterPro" id="IPR010300">
    <property type="entry name" value="CDO_1"/>
</dbReference>
<dbReference type="InterPro" id="IPR014710">
    <property type="entry name" value="RmlC-like_jellyroll"/>
</dbReference>
<dbReference type="PANTHER" id="PTHR12918">
    <property type="entry name" value="CYSTEINE DIOXYGENASE"/>
    <property type="match status" value="1"/>
</dbReference>
<reference evidence="7" key="1">
    <citation type="submission" date="2022-06" db="EMBL/GenBank/DDBJ databases">
        <title>Aquibacillus sp. a new bacterium isolated from soil saline samples.</title>
        <authorList>
            <person name="Galisteo C."/>
            <person name="De La Haba R."/>
            <person name="Sanchez-Porro C."/>
            <person name="Ventosa A."/>
        </authorList>
    </citation>
    <scope>NUCLEOTIDE SEQUENCE</scope>
    <source>
        <strain evidence="7">JCM 12387</strain>
    </source>
</reference>
<dbReference type="GO" id="GO:0016702">
    <property type="term" value="F:oxidoreductase activity, acting on single donors with incorporation of molecular oxygen, incorporation of two atoms of oxygen"/>
    <property type="evidence" value="ECO:0007669"/>
    <property type="project" value="InterPro"/>
</dbReference>
<dbReference type="Pfam" id="PF05995">
    <property type="entry name" value="CDO_I"/>
    <property type="match status" value="1"/>
</dbReference>
<protein>
    <submittedName>
        <fullName evidence="7">Cysteine dioxygenase family protein</fullName>
    </submittedName>
</protein>
<dbReference type="PANTHER" id="PTHR12918:SF1">
    <property type="entry name" value="CYSTEINE DIOXYGENASE TYPE 1"/>
    <property type="match status" value="1"/>
</dbReference>
<dbReference type="AlphaFoldDB" id="A0A9X4AKV8"/>
<dbReference type="Gene3D" id="2.60.120.10">
    <property type="entry name" value="Jelly Rolls"/>
    <property type="match status" value="1"/>
</dbReference>
<evidence type="ECO:0000256" key="4">
    <source>
        <dbReference type="ARBA" id="ARBA00023002"/>
    </source>
</evidence>
<feature type="binding site" evidence="6">
    <location>
        <position position="76"/>
    </location>
    <ligand>
        <name>Fe cation</name>
        <dbReference type="ChEBI" id="CHEBI:24875"/>
        <note>catalytic</note>
    </ligand>
</feature>
<evidence type="ECO:0000256" key="1">
    <source>
        <dbReference type="ARBA" id="ARBA00006622"/>
    </source>
</evidence>
<feature type="binding site" evidence="6">
    <location>
        <position position="125"/>
    </location>
    <ligand>
        <name>Fe cation</name>
        <dbReference type="ChEBI" id="CHEBI:24875"/>
        <note>catalytic</note>
    </ligand>
</feature>
<organism evidence="7 8">
    <name type="scientific">Aquibacillus koreensis</name>
    <dbReference type="NCBI Taxonomy" id="279446"/>
    <lineage>
        <taxon>Bacteria</taxon>
        <taxon>Bacillati</taxon>
        <taxon>Bacillota</taxon>
        <taxon>Bacilli</taxon>
        <taxon>Bacillales</taxon>
        <taxon>Bacillaceae</taxon>
        <taxon>Aquibacillus</taxon>
    </lineage>
</organism>
<dbReference type="Proteomes" id="UP001145072">
    <property type="component" value="Unassembled WGS sequence"/>
</dbReference>
<sequence length="190" mass="21597">MELRREAQDVLDALHEPSKAELKEALTQLALTKDDFANLPKSTDGKPYFRQLVYQNEQVELLVMNWSGLACAPHDHGHSKGWIQVLSGTTLNSVYEVKENSLPTELFEEFHHKGKLFYAPTKGVHKIKSAGAENLLTLHLYSPPIRDMIVYDLDKCAACIVSDDCGAWWPEEQRQRLKEIRFKEDGSLSS</sequence>
<evidence type="ECO:0000313" key="7">
    <source>
        <dbReference type="EMBL" id="MDC3421793.1"/>
    </source>
</evidence>
<dbReference type="EMBL" id="JAMQJZ010000013">
    <property type="protein sequence ID" value="MDC3421793.1"/>
    <property type="molecule type" value="Genomic_DNA"/>
</dbReference>
<keyword evidence="4" id="KW-0560">Oxidoreductase</keyword>
<feature type="binding site" evidence="6">
    <location>
        <position position="74"/>
    </location>
    <ligand>
        <name>Fe cation</name>
        <dbReference type="ChEBI" id="CHEBI:24875"/>
        <note>catalytic</note>
    </ligand>
</feature>
<gene>
    <name evidence="7" type="ORF">NC661_15575</name>
</gene>
<dbReference type="InterPro" id="IPR011051">
    <property type="entry name" value="RmlC_Cupin_sf"/>
</dbReference>